<sequence length="148" mass="15513">MDNRALSTVVEKLLSMGIVLLYIGLVTTTLYGGTVPAYQSAVGAELGDRTLAEATARVEQAIPPDARAVSATVRVSLPETIDGAGYSIRTDGDALVLDHPHPDIGSRAQPVLPDRVDTFEGEWQAGSPTVVVVSGTQGNVTVTLEAER</sequence>
<keyword evidence="4" id="KW-1185">Reference proteome</keyword>
<evidence type="ECO:0000313" key="4">
    <source>
        <dbReference type="Proteomes" id="UP000037729"/>
    </source>
</evidence>
<keyword evidence="1" id="KW-0472">Membrane</keyword>
<proteinExistence type="predicted"/>
<dbReference type="Pfam" id="PF23928">
    <property type="entry name" value="DUF7266"/>
    <property type="match status" value="1"/>
</dbReference>
<dbReference type="RefSeq" id="WP_053967382.1">
    <property type="nucleotide sequence ID" value="NZ_JAWJXX010000016.1"/>
</dbReference>
<feature type="transmembrane region" description="Helical" evidence="1">
    <location>
        <begin position="12"/>
        <end position="32"/>
    </location>
</feature>
<evidence type="ECO:0000256" key="1">
    <source>
        <dbReference type="SAM" id="Phobius"/>
    </source>
</evidence>
<dbReference type="OrthoDB" id="306663at2157"/>
<organism evidence="2 4">
    <name type="scientific">Haloarcula rubripromontorii</name>
    <dbReference type="NCBI Taxonomy" id="1705562"/>
    <lineage>
        <taxon>Archaea</taxon>
        <taxon>Methanobacteriati</taxon>
        <taxon>Methanobacteriota</taxon>
        <taxon>Stenosarchaea group</taxon>
        <taxon>Halobacteria</taxon>
        <taxon>Halobacteriales</taxon>
        <taxon>Haloarculaceae</taxon>
        <taxon>Haloarcula</taxon>
    </lineage>
</organism>
<evidence type="ECO:0000313" key="3">
    <source>
        <dbReference type="EMBL" id="NLV05587.1"/>
    </source>
</evidence>
<dbReference type="STRING" id="1705562.AMS69_07140"/>
<dbReference type="InterPro" id="IPR055690">
    <property type="entry name" value="DUF7266"/>
</dbReference>
<dbReference type="EMBL" id="WOWB01000001">
    <property type="protein sequence ID" value="NLV05587.1"/>
    <property type="molecule type" value="Genomic_DNA"/>
</dbReference>
<dbReference type="EMBL" id="LIUF01000002">
    <property type="protein sequence ID" value="KOX93691.1"/>
    <property type="molecule type" value="Genomic_DNA"/>
</dbReference>
<keyword evidence="1" id="KW-0812">Transmembrane</keyword>
<evidence type="ECO:0000313" key="2">
    <source>
        <dbReference type="EMBL" id="KOX93691.1"/>
    </source>
</evidence>
<dbReference type="AlphaFoldDB" id="A0A0M9AMH9"/>
<dbReference type="Proteomes" id="UP000610611">
    <property type="component" value="Unassembled WGS sequence"/>
</dbReference>
<dbReference type="Proteomes" id="UP000037729">
    <property type="component" value="Unassembled WGS sequence"/>
</dbReference>
<dbReference type="PATRIC" id="fig|1705562.3.peg.2495"/>
<name>A0A0M9AMH9_9EURY</name>
<reference evidence="2 4" key="1">
    <citation type="submission" date="2015-08" db="EMBL/GenBank/DDBJ databases">
        <title>Genomes of Isolates from Cabo Rojo, PR.</title>
        <authorList>
            <person name="Sanchez-Nieves R.L."/>
            <person name="Montalvo-Rodriguez R."/>
        </authorList>
    </citation>
    <scope>NUCLEOTIDE SEQUENCE [LARGE SCALE GENOMIC DNA]</scope>
    <source>
        <strain evidence="2 4">SL3</strain>
    </source>
</reference>
<gene>
    <name evidence="2" type="ORF">AMS69_07140</name>
    <name evidence="3" type="ORF">GOC83_05480</name>
</gene>
<accession>A0A0M9AMH9</accession>
<protein>
    <submittedName>
        <fullName evidence="2">Uncharacterized protein</fullName>
    </submittedName>
</protein>
<keyword evidence="1" id="KW-1133">Transmembrane helix</keyword>
<comment type="caution">
    <text evidence="2">The sequence shown here is derived from an EMBL/GenBank/DDBJ whole genome shotgun (WGS) entry which is preliminary data.</text>
</comment>
<reference evidence="3" key="2">
    <citation type="submission" date="2019-12" db="EMBL/GenBank/DDBJ databases">
        <title>The whole-genome sequencing of Haloarcula japonica strain pws8.</title>
        <authorList>
            <person name="Verma D.K."/>
            <person name="Gopal K."/>
            <person name="Prasad E.S."/>
        </authorList>
    </citation>
    <scope>NUCLEOTIDE SEQUENCE</scope>
    <source>
        <strain evidence="3">Pws8</strain>
    </source>
</reference>